<dbReference type="Proteomes" id="UP000569732">
    <property type="component" value="Unassembled WGS sequence"/>
</dbReference>
<dbReference type="AlphaFoldDB" id="A0A853HVA7"/>
<evidence type="ECO:0000313" key="3">
    <source>
        <dbReference type="EMBL" id="NYZ65183.1"/>
    </source>
</evidence>
<dbReference type="InterPro" id="IPR012902">
    <property type="entry name" value="N_methyl_site"/>
</dbReference>
<dbReference type="Pfam" id="PF22150">
    <property type="entry name" value="Tt1218-like"/>
    <property type="match status" value="1"/>
</dbReference>
<dbReference type="EMBL" id="JACCKB010000004">
    <property type="protein sequence ID" value="NYZ65183.1"/>
    <property type="molecule type" value="Genomic_DNA"/>
</dbReference>
<proteinExistence type="predicted"/>
<name>A0A853HVA7_9GAMM</name>
<organism evidence="3 4">
    <name type="scientific">Spartinivicinus marinus</name>
    <dbReference type="NCBI Taxonomy" id="2994442"/>
    <lineage>
        <taxon>Bacteria</taxon>
        <taxon>Pseudomonadati</taxon>
        <taxon>Pseudomonadota</taxon>
        <taxon>Gammaproteobacteria</taxon>
        <taxon>Oceanospirillales</taxon>
        <taxon>Zooshikellaceae</taxon>
        <taxon>Spartinivicinus</taxon>
    </lineage>
</organism>
<comment type="caution">
    <text evidence="3">The sequence shown here is derived from an EMBL/GenBank/DDBJ whole genome shotgun (WGS) entry which is preliminary data.</text>
</comment>
<evidence type="ECO:0000256" key="1">
    <source>
        <dbReference type="SAM" id="Phobius"/>
    </source>
</evidence>
<reference evidence="3 4" key="1">
    <citation type="submission" date="2020-07" db="EMBL/GenBank/DDBJ databases">
        <title>Endozoicomonas sp. nov., isolated from sediment.</title>
        <authorList>
            <person name="Gu T."/>
        </authorList>
    </citation>
    <scope>NUCLEOTIDE SEQUENCE [LARGE SCALE GENOMIC DNA]</scope>
    <source>
        <strain evidence="3 4">SM1973</strain>
    </source>
</reference>
<protein>
    <submittedName>
        <fullName evidence="3">Type IV pilus modification protein PilV</fullName>
    </submittedName>
</protein>
<dbReference type="InterPro" id="IPR054402">
    <property type="entry name" value="Tt1218-like_dom"/>
</dbReference>
<evidence type="ECO:0000313" key="4">
    <source>
        <dbReference type="Proteomes" id="UP000569732"/>
    </source>
</evidence>
<dbReference type="RefSeq" id="WP_180567221.1">
    <property type="nucleotide sequence ID" value="NZ_JACCKB010000004.1"/>
</dbReference>
<keyword evidence="1" id="KW-0812">Transmembrane</keyword>
<dbReference type="NCBIfam" id="TIGR02523">
    <property type="entry name" value="type_IV_pilV"/>
    <property type="match status" value="1"/>
</dbReference>
<keyword evidence="1" id="KW-1133">Transmembrane helix</keyword>
<feature type="transmembrane region" description="Helical" evidence="1">
    <location>
        <begin position="12"/>
        <end position="34"/>
    </location>
</feature>
<dbReference type="InterPro" id="IPR013362">
    <property type="entry name" value="Pilus_4_PilV"/>
</dbReference>
<feature type="domain" description="Type IV pilin Tt1218-like" evidence="2">
    <location>
        <begin position="34"/>
        <end position="119"/>
    </location>
</feature>
<sequence>MKYQAINKQQGIGLIEVLITILVIAIGLLGLAGMQAQSMKSTYQSGQRSQAIWMAQELAERMRANPSAVSNQHYLNAINTVRAEISANPGSDKPCSTPSKACDATNTCNDEQLARYDAWDLFCADASTTPLPRVNPYLVCTPTSCADGSDIHITLEWEEAQTSFQRTTKTTGSGSDNPTVELIIRLEG</sequence>
<keyword evidence="1" id="KW-0472">Membrane</keyword>
<evidence type="ECO:0000259" key="2">
    <source>
        <dbReference type="Pfam" id="PF22150"/>
    </source>
</evidence>
<gene>
    <name evidence="3" type="primary">pilV</name>
    <name evidence="3" type="ORF">H0A36_04120</name>
</gene>
<accession>A0A853HVA7</accession>
<dbReference type="Pfam" id="PF07963">
    <property type="entry name" value="N_methyl"/>
    <property type="match status" value="1"/>
</dbReference>
<keyword evidence="4" id="KW-1185">Reference proteome</keyword>